<feature type="transmembrane region" description="Helical" evidence="1">
    <location>
        <begin position="416"/>
        <end position="437"/>
    </location>
</feature>
<name>A0AAU7V826_9ACTO</name>
<keyword evidence="1" id="KW-1133">Transmembrane helix</keyword>
<organism evidence="2">
    <name type="scientific">Scrofimicrobium appendicitidis</name>
    <dbReference type="NCBI Taxonomy" id="3079930"/>
    <lineage>
        <taxon>Bacteria</taxon>
        <taxon>Bacillati</taxon>
        <taxon>Actinomycetota</taxon>
        <taxon>Actinomycetes</taxon>
        <taxon>Actinomycetales</taxon>
        <taxon>Actinomycetaceae</taxon>
        <taxon>Scrofimicrobium</taxon>
    </lineage>
</organism>
<keyword evidence="1" id="KW-0812">Transmembrane</keyword>
<feature type="transmembrane region" description="Helical" evidence="1">
    <location>
        <begin position="530"/>
        <end position="551"/>
    </location>
</feature>
<feature type="transmembrane region" description="Helical" evidence="1">
    <location>
        <begin position="135"/>
        <end position="154"/>
    </location>
</feature>
<feature type="transmembrane region" description="Helical" evidence="1">
    <location>
        <begin position="21"/>
        <end position="47"/>
    </location>
</feature>
<reference evidence="2" key="1">
    <citation type="submission" date="2023-11" db="EMBL/GenBank/DDBJ databases">
        <title>Scrofimicrobium hongkongense sp. nov., isolated from a patient with peritonitis.</title>
        <authorList>
            <person name="Lao H.Y."/>
            <person name="Wong A.Y.P."/>
            <person name="Ng T.L."/>
            <person name="Wong R.Y.L."/>
            <person name="Yau M.C.Y."/>
            <person name="Lam J.Y.W."/>
            <person name="Siu G.K.H."/>
        </authorList>
    </citation>
    <scope>NUCLEOTIDE SEQUENCE</scope>
    <source>
        <strain evidence="2">R131</strain>
    </source>
</reference>
<feature type="transmembrane region" description="Helical" evidence="1">
    <location>
        <begin position="493"/>
        <end position="523"/>
    </location>
</feature>
<feature type="transmembrane region" description="Helical" evidence="1">
    <location>
        <begin position="449"/>
        <end position="473"/>
    </location>
</feature>
<feature type="transmembrane region" description="Helical" evidence="1">
    <location>
        <begin position="100"/>
        <end position="129"/>
    </location>
</feature>
<dbReference type="RefSeq" id="WP_350258807.1">
    <property type="nucleotide sequence ID" value="NZ_CP138335.1"/>
</dbReference>
<evidence type="ECO:0000313" key="2">
    <source>
        <dbReference type="EMBL" id="XBW08607.1"/>
    </source>
</evidence>
<feature type="transmembrane region" description="Helical" evidence="1">
    <location>
        <begin position="175"/>
        <end position="196"/>
    </location>
</feature>
<dbReference type="KEGG" id="sapp:SAC06_03340"/>
<keyword evidence="1" id="KW-0472">Membrane</keyword>
<feature type="transmembrane region" description="Helical" evidence="1">
    <location>
        <begin position="59"/>
        <end position="79"/>
    </location>
</feature>
<gene>
    <name evidence="2" type="ORF">SAC06_03340</name>
</gene>
<feature type="transmembrane region" description="Helical" evidence="1">
    <location>
        <begin position="236"/>
        <end position="254"/>
    </location>
</feature>
<accession>A0AAU7V826</accession>
<sequence length="579" mass="61770">MVGQLAAIKLRSLWNTMRAQTAILVMSIIGYVYGLVLVVILSVGVLAATITKVPQAPQILVGLGAVYTLGWILLPVVFASQEGTLDPKKLAPFLAPSRKLAWSLLLVTALGVAGIYLVIFLGVQIAAWLIYGGPLVGLIGIVGSLLGVFISLVWSRAAVGWISRFQTGRRSKEKAGLIAFVLLMVILAPMGVWMNLAIDSLGLRALEVAVSVAQWTPVGAPWALAAAAAEGAWGKVAILAAITLVTALVGWWAWRTILPVAMYGQPQRLKAADLEAIEAGAQTLVNPNRAKRQPDPVVSGVPMPLLDGAQRWLRLGVSRPAAAIAERTRMYWVRDPRLSAQLIAAAVLVFVASAMPKVFAMQGEEVPAGFSNGFGVGMLVFSGFILGQAIGILLQYDSTAFWLEVAGGTRGRDDRWGRLLGSSAVVLGFIALAVLIYGLVSGLTLWEMFLVFTLMMLLFSCSQAATSIIGSQWVYPVQPPGTNPLSSKGTGEFWVTMIVGLAQMAFAVLLGLVPLAALGVAFFGTGATSTWTYGAVLLAWLWVALSIWFGVWLGGRILDRTQVEILTKISNWPGHRSKA</sequence>
<dbReference type="EMBL" id="CP138335">
    <property type="protein sequence ID" value="XBW08607.1"/>
    <property type="molecule type" value="Genomic_DNA"/>
</dbReference>
<feature type="transmembrane region" description="Helical" evidence="1">
    <location>
        <begin position="372"/>
        <end position="396"/>
    </location>
</feature>
<evidence type="ECO:0008006" key="3">
    <source>
        <dbReference type="Google" id="ProtNLM"/>
    </source>
</evidence>
<feature type="transmembrane region" description="Helical" evidence="1">
    <location>
        <begin position="338"/>
        <end position="360"/>
    </location>
</feature>
<protein>
    <recommendedName>
        <fullName evidence="3">ABC transporter permease</fullName>
    </recommendedName>
</protein>
<evidence type="ECO:0000256" key="1">
    <source>
        <dbReference type="SAM" id="Phobius"/>
    </source>
</evidence>
<dbReference type="AlphaFoldDB" id="A0AAU7V826"/>
<proteinExistence type="predicted"/>